<dbReference type="PRINTS" id="PR00036">
    <property type="entry name" value="HTHLACI"/>
</dbReference>
<dbReference type="PANTHER" id="PTHR30146:SF148">
    <property type="entry name" value="HTH-TYPE TRANSCRIPTIONAL REPRESSOR PURR-RELATED"/>
    <property type="match status" value="1"/>
</dbReference>
<evidence type="ECO:0000256" key="3">
    <source>
        <dbReference type="ARBA" id="ARBA00023125"/>
    </source>
</evidence>
<evidence type="ECO:0000256" key="4">
    <source>
        <dbReference type="ARBA" id="ARBA00023163"/>
    </source>
</evidence>
<reference evidence="6 7" key="1">
    <citation type="submission" date="2016-10" db="EMBL/GenBank/DDBJ databases">
        <authorList>
            <person name="Varghese N."/>
            <person name="Submissions S."/>
        </authorList>
    </citation>
    <scope>NUCLEOTIDE SEQUENCE [LARGE SCALE GENOMIC DNA]</scope>
    <source>
        <strain evidence="6 7">WC1T17</strain>
    </source>
</reference>
<dbReference type="InterPro" id="IPR000843">
    <property type="entry name" value="HTH_LacI"/>
</dbReference>
<sequence length="333" mass="36972">MKNKVTIKDVARHAGVSMTTVSLILNGKSKRFTERTRQKVFEARDKLNYVPDFNARNLITNAVKTIGVIVPDIGNPFFSTFVKSIEHSAMEENYIPLILSSNANKELELKYLDQLVHRSVNGLIIASPSTGQKEIDSLLKKNHIPYLLIDQNSADGDRVMTDDALGAKLAVDHLIQLGHRKIAMIMAQNPTDNLKRRLQGYKNALASHHIPFDEKLVIPTEMTKLGGVLAAKKLIQTEASAVLTVNDEVALGLYRGLNMAGKKIPADYSVVGYDNIDLDEYLNPPLTSIAQPINDLGFYAFKLLCQRIDQNDGPAQEITLPVKLVVRDSTTKR</sequence>
<dbReference type="SUPFAM" id="SSF53822">
    <property type="entry name" value="Periplasmic binding protein-like I"/>
    <property type="match status" value="1"/>
</dbReference>
<evidence type="ECO:0000313" key="6">
    <source>
        <dbReference type="EMBL" id="SEM61000.1"/>
    </source>
</evidence>
<proteinExistence type="predicted"/>
<evidence type="ECO:0000256" key="2">
    <source>
        <dbReference type="ARBA" id="ARBA00023015"/>
    </source>
</evidence>
<dbReference type="InterPro" id="IPR028082">
    <property type="entry name" value="Peripla_BP_I"/>
</dbReference>
<dbReference type="CDD" id="cd01392">
    <property type="entry name" value="HTH_LacI"/>
    <property type="match status" value="1"/>
</dbReference>
<organism evidence="6 7">
    <name type="scientific">Ligilactobacillus ruminis</name>
    <dbReference type="NCBI Taxonomy" id="1623"/>
    <lineage>
        <taxon>Bacteria</taxon>
        <taxon>Bacillati</taxon>
        <taxon>Bacillota</taxon>
        <taxon>Bacilli</taxon>
        <taxon>Lactobacillales</taxon>
        <taxon>Lactobacillaceae</taxon>
        <taxon>Ligilactobacillus</taxon>
    </lineage>
</organism>
<dbReference type="PROSITE" id="PS00356">
    <property type="entry name" value="HTH_LACI_1"/>
    <property type="match status" value="1"/>
</dbReference>
<evidence type="ECO:0000259" key="5">
    <source>
        <dbReference type="PROSITE" id="PS50932"/>
    </source>
</evidence>
<name>A0ABY1AB45_9LACO</name>
<dbReference type="Proteomes" id="UP000182089">
    <property type="component" value="Unassembled WGS sequence"/>
</dbReference>
<dbReference type="Pfam" id="PF00356">
    <property type="entry name" value="LacI"/>
    <property type="match status" value="1"/>
</dbReference>
<gene>
    <name evidence="6" type="ORF">SAMN05216431_10552</name>
</gene>
<keyword evidence="3" id="KW-0238">DNA-binding</keyword>
<dbReference type="Gene3D" id="1.10.260.40">
    <property type="entry name" value="lambda repressor-like DNA-binding domains"/>
    <property type="match status" value="1"/>
</dbReference>
<dbReference type="NCBIfam" id="NF047341">
    <property type="entry name" value="lactose_RbsR"/>
    <property type="match status" value="1"/>
</dbReference>
<keyword evidence="4" id="KW-0804">Transcription</keyword>
<accession>A0ABY1AB45</accession>
<evidence type="ECO:0000256" key="1">
    <source>
        <dbReference type="ARBA" id="ARBA00022491"/>
    </source>
</evidence>
<dbReference type="Pfam" id="PF13377">
    <property type="entry name" value="Peripla_BP_3"/>
    <property type="match status" value="1"/>
</dbReference>
<feature type="domain" description="HTH lacI-type" evidence="5">
    <location>
        <begin position="5"/>
        <end position="60"/>
    </location>
</feature>
<dbReference type="Gene3D" id="3.40.50.2300">
    <property type="match status" value="2"/>
</dbReference>
<keyword evidence="1" id="KW-0678">Repressor</keyword>
<keyword evidence="2" id="KW-0805">Transcription regulation</keyword>
<dbReference type="PANTHER" id="PTHR30146">
    <property type="entry name" value="LACI-RELATED TRANSCRIPTIONAL REPRESSOR"/>
    <property type="match status" value="1"/>
</dbReference>
<dbReference type="EMBL" id="FOCC01000005">
    <property type="protein sequence ID" value="SEM61000.1"/>
    <property type="molecule type" value="Genomic_DNA"/>
</dbReference>
<dbReference type="PROSITE" id="PS50932">
    <property type="entry name" value="HTH_LACI_2"/>
    <property type="match status" value="1"/>
</dbReference>
<dbReference type="SMART" id="SM00354">
    <property type="entry name" value="HTH_LACI"/>
    <property type="match status" value="1"/>
</dbReference>
<dbReference type="InterPro" id="IPR010982">
    <property type="entry name" value="Lambda_DNA-bd_dom_sf"/>
</dbReference>
<dbReference type="InterPro" id="IPR046335">
    <property type="entry name" value="LacI/GalR-like_sensor"/>
</dbReference>
<evidence type="ECO:0000313" key="7">
    <source>
        <dbReference type="Proteomes" id="UP000182089"/>
    </source>
</evidence>
<comment type="caution">
    <text evidence="6">The sequence shown here is derived from an EMBL/GenBank/DDBJ whole genome shotgun (WGS) entry which is preliminary data.</text>
</comment>
<dbReference type="SUPFAM" id="SSF47413">
    <property type="entry name" value="lambda repressor-like DNA-binding domains"/>
    <property type="match status" value="1"/>
</dbReference>
<protein>
    <submittedName>
        <fullName evidence="6">Transcriptional regulator, LacI family</fullName>
    </submittedName>
</protein>